<dbReference type="EMBL" id="ML975153">
    <property type="protein sequence ID" value="KAF1814172.1"/>
    <property type="molecule type" value="Genomic_DNA"/>
</dbReference>
<dbReference type="AlphaFoldDB" id="A0A6G1G848"/>
<reference evidence="4" key="3">
    <citation type="submission" date="2025-04" db="UniProtKB">
        <authorList>
            <consortium name="RefSeq"/>
        </authorList>
    </citation>
    <scope>IDENTIFICATION</scope>
    <source>
        <strain evidence="4">CBS 781.70</strain>
    </source>
</reference>
<evidence type="ECO:0000313" key="3">
    <source>
        <dbReference type="Proteomes" id="UP000504638"/>
    </source>
</evidence>
<proteinExistence type="predicted"/>
<dbReference type="PANTHER" id="PTHR10622">
    <property type="entry name" value="HET DOMAIN-CONTAINING PROTEIN"/>
    <property type="match status" value="1"/>
</dbReference>
<feature type="domain" description="Heterokaryon incompatibility" evidence="1">
    <location>
        <begin position="21"/>
        <end position="108"/>
    </location>
</feature>
<reference evidence="2 4" key="1">
    <citation type="submission" date="2020-01" db="EMBL/GenBank/DDBJ databases">
        <authorList>
            <consortium name="DOE Joint Genome Institute"/>
            <person name="Haridas S."/>
            <person name="Albert R."/>
            <person name="Binder M."/>
            <person name="Bloem J."/>
            <person name="Labutti K."/>
            <person name="Salamov A."/>
            <person name="Andreopoulos B."/>
            <person name="Baker S.E."/>
            <person name="Barry K."/>
            <person name="Bills G."/>
            <person name="Bluhm B.H."/>
            <person name="Cannon C."/>
            <person name="Castanera R."/>
            <person name="Culley D.E."/>
            <person name="Daum C."/>
            <person name="Ezra D."/>
            <person name="Gonzalez J.B."/>
            <person name="Henrissat B."/>
            <person name="Kuo A."/>
            <person name="Liang C."/>
            <person name="Lipzen A."/>
            <person name="Lutzoni F."/>
            <person name="Magnuson J."/>
            <person name="Mondo S."/>
            <person name="Nolan M."/>
            <person name="Ohm R."/>
            <person name="Pangilinan J."/>
            <person name="Park H.-J."/>
            <person name="Ramirez L."/>
            <person name="Alfaro M."/>
            <person name="Sun H."/>
            <person name="Tritt A."/>
            <person name="Yoshinaga Y."/>
            <person name="Zwiers L.-H."/>
            <person name="Turgeon B.G."/>
            <person name="Goodwin S.B."/>
            <person name="Spatafora J.W."/>
            <person name="Crous P.W."/>
            <person name="Grigoriev I.V."/>
        </authorList>
    </citation>
    <scope>NUCLEOTIDE SEQUENCE</scope>
    <source>
        <strain evidence="2 4">CBS 781.70</strain>
    </source>
</reference>
<protein>
    <submittedName>
        <fullName evidence="2 4">HET-domain-containing protein</fullName>
    </submittedName>
</protein>
<dbReference type="InterPro" id="IPR010730">
    <property type="entry name" value="HET"/>
</dbReference>
<dbReference type="Pfam" id="PF06985">
    <property type="entry name" value="HET"/>
    <property type="match status" value="1"/>
</dbReference>
<dbReference type="PANTHER" id="PTHR10622:SF10">
    <property type="entry name" value="HET DOMAIN-CONTAINING PROTEIN"/>
    <property type="match status" value="1"/>
</dbReference>
<evidence type="ECO:0000259" key="1">
    <source>
        <dbReference type="Pfam" id="PF06985"/>
    </source>
</evidence>
<feature type="non-terminal residue" evidence="2">
    <location>
        <position position="245"/>
    </location>
</feature>
<name>A0A6G1G848_9PEZI</name>
<sequence length="245" mass="28826">MRLLNVSTRKLEEFQGPRPRYAILSHTWGKEEVTFEDLKTSDYTEKLGYKKIDGCCKQAQKARIEYVWIDTCCINKSSSAELSEAINSMFEWYARSRVCYIYLSDVPPASLDEHKKPGSLFRSSRWFTRGWTLQELLAPKNRMLFDSSWQQVKILSEITDIRIECLQTIANRSRRLRTPLHEFSVSERMSWASRRKTTREEDVAYCLLGIFGVNMPLLYGEGKRAFHRLQEEIIRMTPDETILCW</sequence>
<gene>
    <name evidence="2 4" type="ORF">P152DRAFT_383294</name>
</gene>
<accession>A0A6G1G848</accession>
<reference evidence="4" key="2">
    <citation type="submission" date="2020-04" db="EMBL/GenBank/DDBJ databases">
        <authorList>
            <consortium name="NCBI Genome Project"/>
        </authorList>
    </citation>
    <scope>NUCLEOTIDE SEQUENCE</scope>
    <source>
        <strain evidence="4">CBS 781.70</strain>
    </source>
</reference>
<dbReference type="Proteomes" id="UP000504638">
    <property type="component" value="Unplaced"/>
</dbReference>
<evidence type="ECO:0000313" key="2">
    <source>
        <dbReference type="EMBL" id="KAF1814172.1"/>
    </source>
</evidence>
<dbReference type="RefSeq" id="XP_033535803.1">
    <property type="nucleotide sequence ID" value="XM_033675777.1"/>
</dbReference>
<keyword evidence="3" id="KW-1185">Reference proteome</keyword>
<organism evidence="2">
    <name type="scientific">Eremomyces bilateralis CBS 781.70</name>
    <dbReference type="NCBI Taxonomy" id="1392243"/>
    <lineage>
        <taxon>Eukaryota</taxon>
        <taxon>Fungi</taxon>
        <taxon>Dikarya</taxon>
        <taxon>Ascomycota</taxon>
        <taxon>Pezizomycotina</taxon>
        <taxon>Dothideomycetes</taxon>
        <taxon>Dothideomycetes incertae sedis</taxon>
        <taxon>Eremomycetales</taxon>
        <taxon>Eremomycetaceae</taxon>
        <taxon>Eremomyces</taxon>
    </lineage>
</organism>
<dbReference type="OrthoDB" id="674604at2759"/>
<dbReference type="GeneID" id="54416347"/>
<evidence type="ECO:0000313" key="4">
    <source>
        <dbReference type="RefSeq" id="XP_033535803.1"/>
    </source>
</evidence>